<dbReference type="Proteomes" id="UP000238479">
    <property type="component" value="Chromosome 2"/>
</dbReference>
<keyword evidence="4" id="KW-0611">Plant defense</keyword>
<dbReference type="Gene3D" id="1.20.5.4130">
    <property type="match status" value="1"/>
</dbReference>
<dbReference type="InterPro" id="IPR002182">
    <property type="entry name" value="NB-ARC"/>
</dbReference>
<reference evidence="12 13" key="1">
    <citation type="journal article" date="2018" name="Nat. Genet.">
        <title>The Rosa genome provides new insights in the design of modern roses.</title>
        <authorList>
            <person name="Bendahmane M."/>
        </authorList>
    </citation>
    <scope>NUCLEOTIDE SEQUENCE [LARGE SCALE GENOMIC DNA]</scope>
    <source>
        <strain evidence="13">cv. Old Blush</strain>
    </source>
</reference>
<organism evidence="12 13">
    <name type="scientific">Rosa chinensis</name>
    <name type="common">China rose</name>
    <dbReference type="NCBI Taxonomy" id="74649"/>
    <lineage>
        <taxon>Eukaryota</taxon>
        <taxon>Viridiplantae</taxon>
        <taxon>Streptophyta</taxon>
        <taxon>Embryophyta</taxon>
        <taxon>Tracheophyta</taxon>
        <taxon>Spermatophyta</taxon>
        <taxon>Magnoliopsida</taxon>
        <taxon>eudicotyledons</taxon>
        <taxon>Gunneridae</taxon>
        <taxon>Pentapetalae</taxon>
        <taxon>rosids</taxon>
        <taxon>fabids</taxon>
        <taxon>Rosales</taxon>
        <taxon>Rosaceae</taxon>
        <taxon>Rosoideae</taxon>
        <taxon>Rosoideae incertae sedis</taxon>
        <taxon>Rosa</taxon>
    </lineage>
</organism>
<dbReference type="STRING" id="74649.A0A2P6RWB2"/>
<dbReference type="PRINTS" id="PR00364">
    <property type="entry name" value="DISEASERSIST"/>
</dbReference>
<evidence type="ECO:0000256" key="5">
    <source>
        <dbReference type="ARBA" id="ARBA00022840"/>
    </source>
</evidence>
<evidence type="ECO:0000256" key="2">
    <source>
        <dbReference type="ARBA" id="ARBA00022737"/>
    </source>
</evidence>
<evidence type="ECO:0000256" key="3">
    <source>
        <dbReference type="ARBA" id="ARBA00022741"/>
    </source>
</evidence>
<dbReference type="InterPro" id="IPR041118">
    <property type="entry name" value="Rx_N"/>
</dbReference>
<dbReference type="GO" id="GO:0016787">
    <property type="term" value="F:hydrolase activity"/>
    <property type="evidence" value="ECO:0007669"/>
    <property type="project" value="UniProtKB-KW"/>
</dbReference>
<dbReference type="Pfam" id="PF18052">
    <property type="entry name" value="Rx_N"/>
    <property type="match status" value="1"/>
</dbReference>
<dbReference type="FunFam" id="1.10.10.10:FF:000322">
    <property type="entry name" value="Probable disease resistance protein At1g63360"/>
    <property type="match status" value="1"/>
</dbReference>
<dbReference type="Gene3D" id="3.40.50.300">
    <property type="entry name" value="P-loop containing nucleotide triphosphate hydrolases"/>
    <property type="match status" value="1"/>
</dbReference>
<feature type="domain" description="Disease resistance N-terminal" evidence="8">
    <location>
        <begin position="8"/>
        <end position="98"/>
    </location>
</feature>
<proteinExistence type="predicted"/>
<dbReference type="OMA" id="PEDECWS"/>
<dbReference type="PANTHER" id="PTHR36766:SF40">
    <property type="entry name" value="DISEASE RESISTANCE PROTEIN RGA3"/>
    <property type="match status" value="1"/>
</dbReference>
<evidence type="ECO:0000313" key="13">
    <source>
        <dbReference type="Proteomes" id="UP000238479"/>
    </source>
</evidence>
<dbReference type="InterPro" id="IPR055414">
    <property type="entry name" value="LRR_R13L4/SHOC2-like"/>
</dbReference>
<keyword evidence="5" id="KW-0067">ATP-binding</keyword>
<evidence type="ECO:0000259" key="9">
    <source>
        <dbReference type="Pfam" id="PF23559"/>
    </source>
</evidence>
<dbReference type="EMBL" id="PDCK01000040">
    <property type="protein sequence ID" value="PRQ50714.1"/>
    <property type="molecule type" value="Genomic_DNA"/>
</dbReference>
<dbReference type="Gene3D" id="3.80.10.10">
    <property type="entry name" value="Ribonuclease Inhibitor"/>
    <property type="match status" value="2"/>
</dbReference>
<feature type="domain" description="Disease resistance R13L4/SHOC-2-like LRR" evidence="10">
    <location>
        <begin position="550"/>
        <end position="665"/>
    </location>
</feature>
<dbReference type="PANTHER" id="PTHR36766">
    <property type="entry name" value="PLANT BROAD-SPECTRUM MILDEW RESISTANCE PROTEIN RPW8"/>
    <property type="match status" value="1"/>
</dbReference>
<dbReference type="Pfam" id="PF00931">
    <property type="entry name" value="NB-ARC"/>
    <property type="match status" value="1"/>
</dbReference>
<keyword evidence="3" id="KW-0547">Nucleotide-binding</keyword>
<dbReference type="Gene3D" id="1.10.8.430">
    <property type="entry name" value="Helical domain of apoptotic protease-activating factors"/>
    <property type="match status" value="1"/>
</dbReference>
<evidence type="ECO:0000259" key="7">
    <source>
        <dbReference type="Pfam" id="PF00931"/>
    </source>
</evidence>
<accession>A0A2P6RWB2</accession>
<feature type="domain" description="Disease resistance protein winged helix" evidence="9">
    <location>
        <begin position="422"/>
        <end position="489"/>
    </location>
</feature>
<evidence type="ECO:0000259" key="11">
    <source>
        <dbReference type="Pfam" id="PF25019"/>
    </source>
</evidence>
<keyword evidence="12" id="KW-0378">Hydrolase</keyword>
<protein>
    <submittedName>
        <fullName evidence="12">Putative P-loop containing nucleoside triphosphate hydrolase, leucine-rich repeat domain, L</fullName>
    </submittedName>
</protein>
<dbReference type="InterPro" id="IPR056789">
    <property type="entry name" value="LRR_R13L1-DRL21"/>
</dbReference>
<dbReference type="Pfam" id="PF23559">
    <property type="entry name" value="WHD_DRP"/>
    <property type="match status" value="1"/>
</dbReference>
<keyword evidence="13" id="KW-1185">Reference proteome</keyword>
<dbReference type="Pfam" id="PF23598">
    <property type="entry name" value="LRR_14"/>
    <property type="match status" value="1"/>
</dbReference>
<evidence type="ECO:0000259" key="8">
    <source>
        <dbReference type="Pfam" id="PF18052"/>
    </source>
</evidence>
<dbReference type="InterPro" id="IPR058922">
    <property type="entry name" value="WHD_DRP"/>
</dbReference>
<name>A0A2P6RWB2_ROSCH</name>
<dbReference type="InterPro" id="IPR042197">
    <property type="entry name" value="Apaf_helical"/>
</dbReference>
<evidence type="ECO:0000256" key="4">
    <source>
        <dbReference type="ARBA" id="ARBA00022821"/>
    </source>
</evidence>
<dbReference type="GO" id="GO:0005524">
    <property type="term" value="F:ATP binding"/>
    <property type="evidence" value="ECO:0007669"/>
    <property type="project" value="UniProtKB-KW"/>
</dbReference>
<dbReference type="SUPFAM" id="SSF52540">
    <property type="entry name" value="P-loop containing nucleoside triphosphate hydrolases"/>
    <property type="match status" value="1"/>
</dbReference>
<dbReference type="SUPFAM" id="SSF52058">
    <property type="entry name" value="L domain-like"/>
    <property type="match status" value="2"/>
</dbReference>
<dbReference type="InterPro" id="IPR032675">
    <property type="entry name" value="LRR_dom_sf"/>
</dbReference>
<dbReference type="GO" id="GO:0006952">
    <property type="term" value="P:defense response"/>
    <property type="evidence" value="ECO:0007669"/>
    <property type="project" value="UniProtKB-KW"/>
</dbReference>
<keyword evidence="2" id="KW-0677">Repeat</keyword>
<dbReference type="InterPro" id="IPR027417">
    <property type="entry name" value="P-loop_NTPase"/>
</dbReference>
<evidence type="ECO:0000313" key="12">
    <source>
        <dbReference type="EMBL" id="PRQ50714.1"/>
    </source>
</evidence>
<dbReference type="GO" id="GO:0043531">
    <property type="term" value="F:ADP binding"/>
    <property type="evidence" value="ECO:0007669"/>
    <property type="project" value="InterPro"/>
</dbReference>
<comment type="caution">
    <text evidence="12">The sequence shown here is derived from an EMBL/GenBank/DDBJ whole genome shotgun (WGS) entry which is preliminary data.</text>
</comment>
<evidence type="ECO:0000256" key="1">
    <source>
        <dbReference type="ARBA" id="ARBA00022614"/>
    </source>
</evidence>
<evidence type="ECO:0000256" key="6">
    <source>
        <dbReference type="SAM" id="MobiDB-lite"/>
    </source>
</evidence>
<gene>
    <name evidence="12" type="ORF">RchiOBHm_Chr2g0136341</name>
</gene>
<dbReference type="Gramene" id="PRQ50714">
    <property type="protein sequence ID" value="PRQ50714"/>
    <property type="gene ID" value="RchiOBHm_Chr2g0136341"/>
</dbReference>
<dbReference type="GO" id="GO:0051707">
    <property type="term" value="P:response to other organism"/>
    <property type="evidence" value="ECO:0007669"/>
    <property type="project" value="UniProtKB-ARBA"/>
</dbReference>
<feature type="region of interest" description="Disordered" evidence="6">
    <location>
        <begin position="1137"/>
        <end position="1174"/>
    </location>
</feature>
<keyword evidence="1" id="KW-0433">Leucine-rich repeat</keyword>
<feature type="domain" description="R13L1/DRL21-like LRR repeat region" evidence="11">
    <location>
        <begin position="703"/>
        <end position="825"/>
    </location>
</feature>
<dbReference type="Pfam" id="PF25019">
    <property type="entry name" value="LRR_R13L1-DRL21"/>
    <property type="match status" value="1"/>
</dbReference>
<feature type="domain" description="NB-ARC" evidence="7">
    <location>
        <begin position="167"/>
        <end position="342"/>
    </location>
</feature>
<feature type="compositionally biased region" description="Basic residues" evidence="6">
    <location>
        <begin position="1163"/>
        <end position="1174"/>
    </location>
</feature>
<evidence type="ECO:0000259" key="10">
    <source>
        <dbReference type="Pfam" id="PF23598"/>
    </source>
</evidence>
<dbReference type="AlphaFoldDB" id="A0A2P6RWB2"/>
<sequence>MTEIATHAVGIAITKLSHLVTTEFLAFTNVKDDLESLRSTLTDVRELLGILERNRPNSSGFEQMNNWLKKLQVAAYDAGDLIASWAVEYHQWKTKKQVRKFPLPFSASKFFFQHQESCDLREITARINKILQDGQVYRTIIGVPRSESFSRQTGSLSSNIIEGRGDDVENIIKLLIPDEEANDEGSIAFIPIVGMGGLGKSKTTLAQLVYKNGRVHEHFKRKFWVCVTETYDETRILKRMLESNEITFDANITFEVLQDRVRELVAEKRFLLVLDDLWNNNYMDLEPLENLLKQGVSGSKVLVTSRNNEVRKITGAKSSYSLRHFNDKESLSLFEKIAFEGRSPPDELKEYAKQIVNKCNGLPLAVKQMGGLLRGITDASEWKYVARSEIWELEKDKVLPALRLSYNHLSSALKQCFAYCSLFPKAYVFEKNELIKLWMAEAFIQPHDRHRTEDIGSRYFKELSDRFFFEISAEDKSKCRMHDLIHDLALLISSPFFCQVEDTVPKSLDEVSRHVSLLSNEVEQPLSEIIKKSKKLRTLLLPVKHFKAFGKAERAIFHSLKYMRTLDLSSSTLQELSGSIENLKLLHYLDLSKTEIKKLPDSICNLCHLETLKLSDCPWLFTLPRKLKTLVNLRHLELDEMFWYKVSTLPKSMGCLTSLHNLHKFQVGLLLSFSLFLLFFSTLHLPCNKIYTFQVGCNTGYKLQELKNMEYLTGFLHISNLENAVDAGEANLKEKEMIDKVVYEWSSSNLNLQDEDAKQVLEDLQPHPRVQEIQICHYRSCEFPIWIRYGKYENLTSIYLNHCTRIKILSLGELPNLRELRLKNMAEMMEWKEENDVFLLSLKISGCPKLTKLPGYFPVLHSMKIKNCESLDTLPVGPVEFIRLAGNPVLKHWTEVNVLTRRVVDGRLVTSHGMTSHYLLEANIINCPELQRLPRELHPQKLEISGCKNLRTLPDADHAEWLGVLALDACHDETLVGMIPSSGSLYSLVISNIPNLICLPKWPSLPSLQALYIRDCTDLEYLFNQENGNGLFDGYNSLKHLSIRNCPKLLTLPAEGLPASLQVLSIGQCESLSSFGPREVLAKLTSLGDLYLEDCPALQSLPEEGLSASLQHLSIQGCPSLVRSCAKDGSDWPKIKDIPDLEIEMPSTETTSAPWYNPFRNRGGNKSKGKKASE</sequence>